<comment type="caution">
    <text evidence="1">The sequence shown here is derived from an EMBL/GenBank/DDBJ whole genome shotgun (WGS) entry which is preliminary data.</text>
</comment>
<feature type="non-terminal residue" evidence="1">
    <location>
        <position position="144"/>
    </location>
</feature>
<organism evidence="1 2">
    <name type="scientific">Diploptera punctata</name>
    <name type="common">Pacific beetle cockroach</name>
    <dbReference type="NCBI Taxonomy" id="6984"/>
    <lineage>
        <taxon>Eukaryota</taxon>
        <taxon>Metazoa</taxon>
        <taxon>Ecdysozoa</taxon>
        <taxon>Arthropoda</taxon>
        <taxon>Hexapoda</taxon>
        <taxon>Insecta</taxon>
        <taxon>Pterygota</taxon>
        <taxon>Neoptera</taxon>
        <taxon>Polyneoptera</taxon>
        <taxon>Dictyoptera</taxon>
        <taxon>Blattodea</taxon>
        <taxon>Blaberoidea</taxon>
        <taxon>Blaberidae</taxon>
        <taxon>Diplopterinae</taxon>
        <taxon>Diploptera</taxon>
    </lineage>
</organism>
<evidence type="ECO:0000313" key="1">
    <source>
        <dbReference type="EMBL" id="KAJ9597761.1"/>
    </source>
</evidence>
<keyword evidence="2" id="KW-1185">Reference proteome</keyword>
<gene>
    <name evidence="1" type="ORF">L9F63_011369</name>
</gene>
<dbReference type="EMBL" id="JASPKZ010001586">
    <property type="protein sequence ID" value="KAJ9597761.1"/>
    <property type="molecule type" value="Genomic_DNA"/>
</dbReference>
<evidence type="ECO:0000313" key="2">
    <source>
        <dbReference type="Proteomes" id="UP001233999"/>
    </source>
</evidence>
<name>A0AAD8EPL2_DIPPU</name>
<proteinExistence type="predicted"/>
<sequence length="144" mass="16819">SSTDVIRNNFKQFFLIVYCESAFEVPFSAFFRQNLNNALHNRHTNFGLYLIHPQFSLWSVSEDVHPSTDGRSHPRSVGPWQRAVRFLRLDRPLHYVLKVRLVPLRAAELAQLSLLVRRGPSIYGRRSQPVQISSYYEALFVVWC</sequence>
<dbReference type="Proteomes" id="UP001233999">
    <property type="component" value="Unassembled WGS sequence"/>
</dbReference>
<dbReference type="AlphaFoldDB" id="A0AAD8EPL2"/>
<protein>
    <submittedName>
        <fullName evidence="1">Uncharacterized protein</fullName>
    </submittedName>
</protein>
<feature type="non-terminal residue" evidence="1">
    <location>
        <position position="1"/>
    </location>
</feature>
<reference evidence="1" key="2">
    <citation type="submission" date="2023-05" db="EMBL/GenBank/DDBJ databases">
        <authorList>
            <person name="Fouks B."/>
        </authorList>
    </citation>
    <scope>NUCLEOTIDE SEQUENCE</scope>
    <source>
        <strain evidence="1">Stay&amp;Tobe</strain>
        <tissue evidence="1">Testes</tissue>
    </source>
</reference>
<accession>A0AAD8EPL2</accession>
<reference evidence="1" key="1">
    <citation type="journal article" date="2023" name="IScience">
        <title>Live-bearing cockroach genome reveals convergent evolutionary mechanisms linked to viviparity in insects and beyond.</title>
        <authorList>
            <person name="Fouks B."/>
            <person name="Harrison M.C."/>
            <person name="Mikhailova A.A."/>
            <person name="Marchal E."/>
            <person name="English S."/>
            <person name="Carruthers M."/>
            <person name="Jennings E.C."/>
            <person name="Chiamaka E.L."/>
            <person name="Frigard R.A."/>
            <person name="Pippel M."/>
            <person name="Attardo G.M."/>
            <person name="Benoit J.B."/>
            <person name="Bornberg-Bauer E."/>
            <person name="Tobe S.S."/>
        </authorList>
    </citation>
    <scope>NUCLEOTIDE SEQUENCE</scope>
    <source>
        <strain evidence="1">Stay&amp;Tobe</strain>
    </source>
</reference>